<dbReference type="Proteomes" id="UP000694853">
    <property type="component" value="Unplaced"/>
</dbReference>
<name>A0A8B8KME2_ABRPR</name>
<evidence type="ECO:0000259" key="1">
    <source>
        <dbReference type="Pfam" id="PF13456"/>
    </source>
</evidence>
<dbReference type="GeneID" id="113857384"/>
<evidence type="ECO:0000313" key="3">
    <source>
        <dbReference type="RefSeq" id="XP_027345007.1"/>
    </source>
</evidence>
<dbReference type="Gene3D" id="3.30.420.10">
    <property type="entry name" value="Ribonuclease H-like superfamily/Ribonuclease H"/>
    <property type="match status" value="1"/>
</dbReference>
<dbReference type="InterPro" id="IPR002156">
    <property type="entry name" value="RNaseH_domain"/>
</dbReference>
<dbReference type="SUPFAM" id="SSF53098">
    <property type="entry name" value="Ribonuclease H-like"/>
    <property type="match status" value="1"/>
</dbReference>
<evidence type="ECO:0000313" key="2">
    <source>
        <dbReference type="Proteomes" id="UP000694853"/>
    </source>
</evidence>
<feature type="domain" description="RNase H type-1" evidence="1">
    <location>
        <begin position="1"/>
        <end position="73"/>
    </location>
</feature>
<accession>A0A8B8KME2</accession>
<dbReference type="GO" id="GO:0003676">
    <property type="term" value="F:nucleic acid binding"/>
    <property type="evidence" value="ECO:0007669"/>
    <property type="project" value="InterPro"/>
</dbReference>
<protein>
    <submittedName>
        <fullName evidence="3">Uncharacterized protein LOC113857384</fullName>
    </submittedName>
</protein>
<dbReference type="PANTHER" id="PTHR48475">
    <property type="entry name" value="RIBONUCLEASE H"/>
    <property type="match status" value="1"/>
</dbReference>
<dbReference type="RefSeq" id="XP_027345007.1">
    <property type="nucleotide sequence ID" value="XM_027489206.1"/>
</dbReference>
<reference evidence="3" key="2">
    <citation type="submission" date="2025-08" db="UniProtKB">
        <authorList>
            <consortium name="RefSeq"/>
        </authorList>
    </citation>
    <scope>IDENTIFICATION</scope>
    <source>
        <tissue evidence="3">Young leaves</tissue>
    </source>
</reference>
<dbReference type="KEGG" id="aprc:113857384"/>
<organism evidence="2 3">
    <name type="scientific">Abrus precatorius</name>
    <name type="common">Indian licorice</name>
    <name type="synonym">Glycine abrus</name>
    <dbReference type="NCBI Taxonomy" id="3816"/>
    <lineage>
        <taxon>Eukaryota</taxon>
        <taxon>Viridiplantae</taxon>
        <taxon>Streptophyta</taxon>
        <taxon>Embryophyta</taxon>
        <taxon>Tracheophyta</taxon>
        <taxon>Spermatophyta</taxon>
        <taxon>Magnoliopsida</taxon>
        <taxon>eudicotyledons</taxon>
        <taxon>Gunneridae</taxon>
        <taxon>Pentapetalae</taxon>
        <taxon>rosids</taxon>
        <taxon>fabids</taxon>
        <taxon>Fabales</taxon>
        <taxon>Fabaceae</taxon>
        <taxon>Papilionoideae</taxon>
        <taxon>50 kb inversion clade</taxon>
        <taxon>NPAAA clade</taxon>
        <taxon>indigoferoid/millettioid clade</taxon>
        <taxon>Abreae</taxon>
        <taxon>Abrus</taxon>
    </lineage>
</organism>
<dbReference type="InterPro" id="IPR012337">
    <property type="entry name" value="RNaseH-like_sf"/>
</dbReference>
<dbReference type="GO" id="GO:0004523">
    <property type="term" value="F:RNA-DNA hybrid ribonuclease activity"/>
    <property type="evidence" value="ECO:0007669"/>
    <property type="project" value="InterPro"/>
</dbReference>
<dbReference type="PANTHER" id="PTHR48475:SF1">
    <property type="entry name" value="RNASE H TYPE-1 DOMAIN-CONTAINING PROTEIN"/>
    <property type="match status" value="1"/>
</dbReference>
<dbReference type="InterPro" id="IPR036397">
    <property type="entry name" value="RNaseH_sf"/>
</dbReference>
<keyword evidence="2" id="KW-1185">Reference proteome</keyword>
<dbReference type="Pfam" id="PF13456">
    <property type="entry name" value="RVT_3"/>
    <property type="match status" value="1"/>
</dbReference>
<gene>
    <name evidence="3" type="primary">LOC113857384</name>
</gene>
<dbReference type="AlphaFoldDB" id="A0A8B8KME2"/>
<sequence length="151" mass="17679">MGIQAAVESKIKVLKVYGDSALVIHQLKEEWETRDAKLIPYQAYVKELIEYFDEITFQHIPHEDNQLTDALATLSSIFVISQNVDMPLIKMRQHDRLAYCQMIEGESDGKLWYHDIKSYLKNQEYPLNATNNDKRTLRRLAMNFFLNGELL</sequence>
<dbReference type="OrthoDB" id="1431478at2759"/>
<reference evidence="2" key="1">
    <citation type="journal article" date="2019" name="Toxins">
        <title>Detection of Abrin-Like and Prepropulchellin-Like Toxin Genes and Transcripts Using Whole Genome Sequencing and Full-Length Transcript Sequencing of Abrus precatorius.</title>
        <authorList>
            <person name="Hovde B.T."/>
            <person name="Daligault H.E."/>
            <person name="Hanschen E.R."/>
            <person name="Kunde Y.A."/>
            <person name="Johnson M.B."/>
            <person name="Starkenburg S.R."/>
            <person name="Johnson S.L."/>
        </authorList>
    </citation>
    <scope>NUCLEOTIDE SEQUENCE [LARGE SCALE GENOMIC DNA]</scope>
</reference>
<proteinExistence type="predicted"/>